<evidence type="ECO:0000313" key="3">
    <source>
        <dbReference type="Proteomes" id="UP000188320"/>
    </source>
</evidence>
<proteinExistence type="predicted"/>
<dbReference type="Proteomes" id="UP000188320">
    <property type="component" value="Unassembled WGS sequence"/>
</dbReference>
<dbReference type="AlphaFoldDB" id="A0A1R1PH30"/>
<feature type="compositionally biased region" description="Low complexity" evidence="1">
    <location>
        <begin position="103"/>
        <end position="123"/>
    </location>
</feature>
<keyword evidence="3" id="KW-1185">Reference proteome</keyword>
<feature type="compositionally biased region" description="Low complexity" evidence="1">
    <location>
        <begin position="16"/>
        <end position="62"/>
    </location>
</feature>
<accession>A0A1R1PH30</accession>
<evidence type="ECO:0000313" key="2">
    <source>
        <dbReference type="EMBL" id="OMH80280.1"/>
    </source>
</evidence>
<dbReference type="EMBL" id="LSSK01001235">
    <property type="protein sequence ID" value="OMH80280.1"/>
    <property type="molecule type" value="Genomic_DNA"/>
</dbReference>
<gene>
    <name evidence="2" type="ORF">AX774_g6281</name>
</gene>
<feature type="region of interest" description="Disordered" evidence="1">
    <location>
        <begin position="96"/>
        <end position="141"/>
    </location>
</feature>
<feature type="region of interest" description="Disordered" evidence="1">
    <location>
        <begin position="1"/>
        <end position="77"/>
    </location>
</feature>
<evidence type="ECO:0000256" key="1">
    <source>
        <dbReference type="SAM" id="MobiDB-lite"/>
    </source>
</evidence>
<name>A0A1R1PH30_ZANCU</name>
<feature type="compositionally biased region" description="Polar residues" evidence="1">
    <location>
        <begin position="264"/>
        <end position="278"/>
    </location>
</feature>
<organism evidence="2 3">
    <name type="scientific">Zancudomyces culisetae</name>
    <name type="common">Gut fungus</name>
    <name type="synonym">Smittium culisetae</name>
    <dbReference type="NCBI Taxonomy" id="1213189"/>
    <lineage>
        <taxon>Eukaryota</taxon>
        <taxon>Fungi</taxon>
        <taxon>Fungi incertae sedis</taxon>
        <taxon>Zoopagomycota</taxon>
        <taxon>Kickxellomycotina</taxon>
        <taxon>Harpellomycetes</taxon>
        <taxon>Harpellales</taxon>
        <taxon>Legeriomycetaceae</taxon>
        <taxon>Zancudomyces</taxon>
    </lineage>
</organism>
<sequence length="316" mass="33922">PTRSRGKGRVNKTLKLSSAQESLSSLDSSSLTSETGSASSGSEVSSPGSEMSSPGSEIMPSETAYLEFSATSTPPISDESFATATANVTTDSLIAPFSTSAPNTSNIENSTESSSNAETNSATFLTKRDTASEPQKNSRRGALDYIRNIGGFFGSVTGGPKSQTQARTPSKTTSMRVNMRLSKRVRIANSIYTLNDEKEHAQTKFERFDAHNSAETQTIYSGELENVSAVAPFEKDQEDMRNLLEDYTHNLKRGLVANAKRGPPQQSNCKQSKGNLPTKTMGKKPAGAKDSITTSVSKTLKEVSGDKQTSYEIQIE</sequence>
<feature type="non-terminal residue" evidence="2">
    <location>
        <position position="1"/>
    </location>
</feature>
<reference evidence="3" key="1">
    <citation type="submission" date="2017-01" db="EMBL/GenBank/DDBJ databases">
        <authorList>
            <person name="Wang Y."/>
            <person name="White M."/>
            <person name="Kvist S."/>
            <person name="Moncalvo J.-M."/>
        </authorList>
    </citation>
    <scope>NUCLEOTIDE SEQUENCE [LARGE SCALE GENOMIC DNA]</scope>
    <source>
        <strain evidence="3">COL-18-3</strain>
    </source>
</reference>
<protein>
    <submittedName>
        <fullName evidence="2">Uncharacterized protein</fullName>
    </submittedName>
</protein>
<feature type="compositionally biased region" description="Basic residues" evidence="1">
    <location>
        <begin position="1"/>
        <end position="12"/>
    </location>
</feature>
<feature type="region of interest" description="Disordered" evidence="1">
    <location>
        <begin position="259"/>
        <end position="295"/>
    </location>
</feature>
<comment type="caution">
    <text evidence="2">The sequence shown here is derived from an EMBL/GenBank/DDBJ whole genome shotgun (WGS) entry which is preliminary data.</text>
</comment>